<evidence type="ECO:0000256" key="1">
    <source>
        <dbReference type="SAM" id="SignalP"/>
    </source>
</evidence>
<accession>A0A4V3E1D3</accession>
<feature type="chain" id="PRO_5020229100" description="Lipoprotein" evidence="1">
    <location>
        <begin position="26"/>
        <end position="183"/>
    </location>
</feature>
<keyword evidence="1" id="KW-0732">Signal</keyword>
<gene>
    <name evidence="2" type="ORF">B0I21_10539</name>
</gene>
<keyword evidence="3" id="KW-1185">Reference proteome</keyword>
<dbReference type="PROSITE" id="PS51257">
    <property type="entry name" value="PROKAR_LIPOPROTEIN"/>
    <property type="match status" value="1"/>
</dbReference>
<evidence type="ECO:0008006" key="4">
    <source>
        <dbReference type="Google" id="ProtNLM"/>
    </source>
</evidence>
<evidence type="ECO:0000313" key="2">
    <source>
        <dbReference type="EMBL" id="TDS12908.1"/>
    </source>
</evidence>
<dbReference type="EMBL" id="SNZV01000005">
    <property type="protein sequence ID" value="TDS12908.1"/>
    <property type="molecule type" value="Genomic_DNA"/>
</dbReference>
<feature type="signal peptide" evidence="1">
    <location>
        <begin position="1"/>
        <end position="25"/>
    </location>
</feature>
<proteinExistence type="predicted"/>
<name>A0A4V3E1D3_9SPHI</name>
<comment type="caution">
    <text evidence="2">The sequence shown here is derived from an EMBL/GenBank/DDBJ whole genome shotgun (WGS) entry which is preliminary data.</text>
</comment>
<evidence type="ECO:0000313" key="3">
    <source>
        <dbReference type="Proteomes" id="UP000294752"/>
    </source>
</evidence>
<dbReference type="AlphaFoldDB" id="A0A4V3E1D3"/>
<dbReference type="OrthoDB" id="1191109at2"/>
<organism evidence="2 3">
    <name type="scientific">Sphingobacterium paludis</name>
    <dbReference type="NCBI Taxonomy" id="1476465"/>
    <lineage>
        <taxon>Bacteria</taxon>
        <taxon>Pseudomonadati</taxon>
        <taxon>Bacteroidota</taxon>
        <taxon>Sphingobacteriia</taxon>
        <taxon>Sphingobacteriales</taxon>
        <taxon>Sphingobacteriaceae</taxon>
        <taxon>Sphingobacterium</taxon>
    </lineage>
</organism>
<dbReference type="Proteomes" id="UP000294752">
    <property type="component" value="Unassembled WGS sequence"/>
</dbReference>
<sequence length="183" mass="20647">MNNKHTTFKALLFPVIIVFALLASCGRSTPDQLFQTTILNTNILHGFGSERFTKSLHDETVEFPDVPASKKNGNEAQQVVEAKIAYIEQTIKRIEESGAPDDEGEMIKQKSLELFNYALPVYKKEYLALATMCDKKQPEKEIHDASAHIIQTYGPAFEEKYVHLIDLGEQYALKHNINASFGK</sequence>
<protein>
    <recommendedName>
        <fullName evidence="4">Lipoprotein</fullName>
    </recommendedName>
</protein>
<dbReference type="RefSeq" id="WP_133640433.1">
    <property type="nucleotide sequence ID" value="NZ_SNZV01000005.1"/>
</dbReference>
<reference evidence="2 3" key="1">
    <citation type="submission" date="2019-03" db="EMBL/GenBank/DDBJ databases">
        <title>Genomic Encyclopedia of Type Strains, Phase III (KMG-III): the genomes of soil and plant-associated and newly described type strains.</title>
        <authorList>
            <person name="Whitman W."/>
        </authorList>
    </citation>
    <scope>NUCLEOTIDE SEQUENCE [LARGE SCALE GENOMIC DNA]</scope>
    <source>
        <strain evidence="2 3">CGMCC 1.12801</strain>
    </source>
</reference>